<dbReference type="SUPFAM" id="SSF55874">
    <property type="entry name" value="ATPase domain of HSP90 chaperone/DNA topoisomerase II/histidine kinase"/>
    <property type="match status" value="1"/>
</dbReference>
<reference evidence="12 13" key="1">
    <citation type="submission" date="2020-08" db="EMBL/GenBank/DDBJ databases">
        <title>Genomic Encyclopedia of Type Strains, Phase IV (KMG-IV): sequencing the most valuable type-strain genomes for metagenomic binning, comparative biology and taxonomic classification.</title>
        <authorList>
            <person name="Goeker M."/>
        </authorList>
    </citation>
    <scope>NUCLEOTIDE SEQUENCE [LARGE SCALE GENOMIC DNA]</scope>
    <source>
        <strain evidence="12 13">DSM 26723</strain>
    </source>
</reference>
<keyword evidence="5 12" id="KW-0808">Transferase</keyword>
<name>A0A841HHY5_9GAMM</name>
<feature type="transmembrane region" description="Helical" evidence="10">
    <location>
        <begin position="12"/>
        <end position="33"/>
    </location>
</feature>
<dbReference type="GO" id="GO:0005886">
    <property type="term" value="C:plasma membrane"/>
    <property type="evidence" value="ECO:0007669"/>
    <property type="project" value="TreeGrafter"/>
</dbReference>
<evidence type="ECO:0000259" key="11">
    <source>
        <dbReference type="PROSITE" id="PS50109"/>
    </source>
</evidence>
<dbReference type="EMBL" id="JACHHZ010000001">
    <property type="protein sequence ID" value="MBB6092184.1"/>
    <property type="molecule type" value="Genomic_DNA"/>
</dbReference>
<evidence type="ECO:0000256" key="4">
    <source>
        <dbReference type="ARBA" id="ARBA00022553"/>
    </source>
</evidence>
<evidence type="ECO:0000256" key="7">
    <source>
        <dbReference type="ARBA" id="ARBA00022777"/>
    </source>
</evidence>
<feature type="domain" description="Histidine kinase" evidence="11">
    <location>
        <begin position="249"/>
        <end position="457"/>
    </location>
</feature>
<protein>
    <recommendedName>
        <fullName evidence="3">histidine kinase</fullName>
        <ecNumber evidence="3">2.7.13.3</ecNumber>
    </recommendedName>
</protein>
<dbReference type="GO" id="GO:0004673">
    <property type="term" value="F:protein histidine kinase activity"/>
    <property type="evidence" value="ECO:0007669"/>
    <property type="project" value="UniProtKB-EC"/>
</dbReference>
<dbReference type="Gene3D" id="1.10.287.130">
    <property type="match status" value="1"/>
</dbReference>
<keyword evidence="7 12" id="KW-0418">Kinase</keyword>
<evidence type="ECO:0000256" key="2">
    <source>
        <dbReference type="ARBA" id="ARBA00004370"/>
    </source>
</evidence>
<comment type="catalytic activity">
    <reaction evidence="1">
        <text>ATP + protein L-histidine = ADP + protein N-phospho-L-histidine.</text>
        <dbReference type="EC" id="2.7.13.3"/>
    </reaction>
</comment>
<proteinExistence type="predicted"/>
<dbReference type="Gene3D" id="3.30.565.10">
    <property type="entry name" value="Histidine kinase-like ATPase, C-terminal domain"/>
    <property type="match status" value="1"/>
</dbReference>
<gene>
    <name evidence="12" type="ORF">HNQ60_001030</name>
</gene>
<keyword evidence="13" id="KW-1185">Reference proteome</keyword>
<evidence type="ECO:0000313" key="12">
    <source>
        <dbReference type="EMBL" id="MBB6092184.1"/>
    </source>
</evidence>
<evidence type="ECO:0000256" key="3">
    <source>
        <dbReference type="ARBA" id="ARBA00012438"/>
    </source>
</evidence>
<keyword evidence="8 10" id="KW-1133">Transmembrane helix</keyword>
<comment type="subcellular location">
    <subcellularLocation>
        <location evidence="2">Membrane</location>
    </subcellularLocation>
</comment>
<evidence type="ECO:0000256" key="9">
    <source>
        <dbReference type="ARBA" id="ARBA00023136"/>
    </source>
</evidence>
<dbReference type="PRINTS" id="PR00344">
    <property type="entry name" value="BCTRLSENSOR"/>
</dbReference>
<dbReference type="RefSeq" id="WP_184329927.1">
    <property type="nucleotide sequence ID" value="NZ_JACHHZ010000001.1"/>
</dbReference>
<dbReference type="EC" id="2.7.13.3" evidence="3"/>
<keyword evidence="6 10" id="KW-0812">Transmembrane</keyword>
<keyword evidence="9 10" id="KW-0472">Membrane</keyword>
<dbReference type="InterPro" id="IPR036890">
    <property type="entry name" value="HATPase_C_sf"/>
</dbReference>
<dbReference type="InterPro" id="IPR050428">
    <property type="entry name" value="TCS_sensor_his_kinase"/>
</dbReference>
<dbReference type="PANTHER" id="PTHR45436">
    <property type="entry name" value="SENSOR HISTIDINE KINASE YKOH"/>
    <property type="match status" value="1"/>
</dbReference>
<evidence type="ECO:0000313" key="13">
    <source>
        <dbReference type="Proteomes" id="UP000588068"/>
    </source>
</evidence>
<evidence type="ECO:0000256" key="6">
    <source>
        <dbReference type="ARBA" id="ARBA00022692"/>
    </source>
</evidence>
<evidence type="ECO:0000256" key="5">
    <source>
        <dbReference type="ARBA" id="ARBA00022679"/>
    </source>
</evidence>
<accession>A0A841HHY5</accession>
<sequence>MQPHSLSTRLLASVSVLLVVFFGITIVALDLVFRDLAERSVRDRLEIQLLALITASDEDTNGGLQPAPQLAEIRFNNPGSGLYGEIVRSDGYRSWRSPSLAGTGLDFAPALKTGERRFGELRSADGTVVLALSRGIEWEFNNRKKRSFVYSVAESRDPYYAQLNRFRVQLFGWFSVLMLLLLGGLAILLRRLLAPLRRVEREIEAIEVGEMTELGGGYPRELLGITTNLNTLLRSERDRLQRYRNTLGNLAHSFKTPLAVMRNLLGASEASKLTIARQLDEQVGRMDDIVKYQLKRAAASGGTGLGTAPVDVRAALEALRGALLKVYMDRGIVCDLSVAEGCMYFGDREDLSEMAGNLLDNAFKWAKSRVRLTANRLASPAARRDGLQLIVEDDGPGIPEAERARVLDRGARLDERVSGQGIGLSVVREVAKLNGGTLHIGESALGGALIEIRLPPI</sequence>
<dbReference type="Pfam" id="PF02518">
    <property type="entry name" value="HATPase_c"/>
    <property type="match status" value="1"/>
</dbReference>
<evidence type="ECO:0000256" key="8">
    <source>
        <dbReference type="ARBA" id="ARBA00022989"/>
    </source>
</evidence>
<dbReference type="PANTHER" id="PTHR45436:SF4">
    <property type="entry name" value="SENSOR PROTEIN PHOQ"/>
    <property type="match status" value="1"/>
</dbReference>
<keyword evidence="4" id="KW-0597">Phosphoprotein</keyword>
<comment type="caution">
    <text evidence="12">The sequence shown here is derived from an EMBL/GenBank/DDBJ whole genome shotgun (WGS) entry which is preliminary data.</text>
</comment>
<evidence type="ECO:0000256" key="10">
    <source>
        <dbReference type="SAM" id="Phobius"/>
    </source>
</evidence>
<dbReference type="PROSITE" id="PS50109">
    <property type="entry name" value="HIS_KIN"/>
    <property type="match status" value="1"/>
</dbReference>
<dbReference type="InterPro" id="IPR003594">
    <property type="entry name" value="HATPase_dom"/>
</dbReference>
<dbReference type="SMART" id="SM00387">
    <property type="entry name" value="HATPase_c"/>
    <property type="match status" value="1"/>
</dbReference>
<organism evidence="12 13">
    <name type="scientific">Povalibacter uvarum</name>
    <dbReference type="NCBI Taxonomy" id="732238"/>
    <lineage>
        <taxon>Bacteria</taxon>
        <taxon>Pseudomonadati</taxon>
        <taxon>Pseudomonadota</taxon>
        <taxon>Gammaproteobacteria</taxon>
        <taxon>Steroidobacterales</taxon>
        <taxon>Steroidobacteraceae</taxon>
        <taxon>Povalibacter</taxon>
    </lineage>
</organism>
<feature type="transmembrane region" description="Helical" evidence="10">
    <location>
        <begin position="170"/>
        <end position="189"/>
    </location>
</feature>
<dbReference type="GO" id="GO:0000160">
    <property type="term" value="P:phosphorelay signal transduction system"/>
    <property type="evidence" value="ECO:0007669"/>
    <property type="project" value="TreeGrafter"/>
</dbReference>
<dbReference type="Proteomes" id="UP000588068">
    <property type="component" value="Unassembled WGS sequence"/>
</dbReference>
<dbReference type="AlphaFoldDB" id="A0A841HHY5"/>
<dbReference type="GO" id="GO:0005524">
    <property type="term" value="F:ATP binding"/>
    <property type="evidence" value="ECO:0007669"/>
    <property type="project" value="UniProtKB-KW"/>
</dbReference>
<dbReference type="InterPro" id="IPR005467">
    <property type="entry name" value="His_kinase_dom"/>
</dbReference>
<dbReference type="InterPro" id="IPR004358">
    <property type="entry name" value="Sig_transdc_His_kin-like_C"/>
</dbReference>
<evidence type="ECO:0000256" key="1">
    <source>
        <dbReference type="ARBA" id="ARBA00000085"/>
    </source>
</evidence>